<reference evidence="5" key="1">
    <citation type="submission" date="2021-02" db="EMBL/GenBank/DDBJ databases">
        <authorList>
            <person name="Nowell W R."/>
        </authorList>
    </citation>
    <scope>NUCLEOTIDE SEQUENCE</scope>
</reference>
<evidence type="ECO:0000313" key="5">
    <source>
        <dbReference type="EMBL" id="CAF4588767.1"/>
    </source>
</evidence>
<dbReference type="EMBL" id="CAJOBH010057436">
    <property type="protein sequence ID" value="CAF4408935.1"/>
    <property type="molecule type" value="Genomic_DNA"/>
</dbReference>
<dbReference type="PROSITE" id="PS00639">
    <property type="entry name" value="THIOL_PROTEASE_HIS"/>
    <property type="match status" value="1"/>
</dbReference>
<keyword evidence="2" id="KW-1015">Disulfide bond</keyword>
<protein>
    <recommendedName>
        <fullName evidence="3">Peptidase C1A papain C-terminal domain-containing protein</fullName>
    </recommendedName>
</protein>
<sequence>MNTGPLSVALDAEMLQFYHKGIFNPVFCNPKNLDHAVLLVGWGKEGSKPYWIVKNSWGAKWGEEGYFRILRG</sequence>
<dbReference type="Pfam" id="PF00112">
    <property type="entry name" value="Peptidase_C1"/>
    <property type="match status" value="1"/>
</dbReference>
<dbReference type="InterPro" id="IPR025661">
    <property type="entry name" value="Pept_asp_AS"/>
</dbReference>
<evidence type="ECO:0000313" key="7">
    <source>
        <dbReference type="Proteomes" id="UP000681967"/>
    </source>
</evidence>
<evidence type="ECO:0000256" key="2">
    <source>
        <dbReference type="ARBA" id="ARBA00023157"/>
    </source>
</evidence>
<gene>
    <name evidence="4" type="ORF">BYL167_LOCUS31901</name>
    <name evidence="5" type="ORF">BYL167_LOCUS39623</name>
    <name evidence="6" type="ORF">GIL414_LOCUS51842</name>
</gene>
<dbReference type="InterPro" id="IPR025660">
    <property type="entry name" value="Pept_his_AS"/>
</dbReference>
<dbReference type="GO" id="GO:0006508">
    <property type="term" value="P:proteolysis"/>
    <property type="evidence" value="ECO:0007669"/>
    <property type="project" value="InterPro"/>
</dbReference>
<dbReference type="SUPFAM" id="SSF54001">
    <property type="entry name" value="Cysteine proteinases"/>
    <property type="match status" value="1"/>
</dbReference>
<dbReference type="PROSITE" id="PS00640">
    <property type="entry name" value="THIOL_PROTEASE_ASN"/>
    <property type="match status" value="1"/>
</dbReference>
<comment type="caution">
    <text evidence="5">The sequence shown here is derived from an EMBL/GenBank/DDBJ whole genome shotgun (WGS) entry which is preliminary data.</text>
</comment>
<evidence type="ECO:0000259" key="3">
    <source>
        <dbReference type="Pfam" id="PF00112"/>
    </source>
</evidence>
<evidence type="ECO:0000313" key="6">
    <source>
        <dbReference type="EMBL" id="CAF4901149.1"/>
    </source>
</evidence>
<evidence type="ECO:0000256" key="1">
    <source>
        <dbReference type="ARBA" id="ARBA00008455"/>
    </source>
</evidence>
<dbReference type="InterPro" id="IPR038765">
    <property type="entry name" value="Papain-like_cys_pep_sf"/>
</dbReference>
<dbReference type="GO" id="GO:0008234">
    <property type="term" value="F:cysteine-type peptidase activity"/>
    <property type="evidence" value="ECO:0007669"/>
    <property type="project" value="InterPro"/>
</dbReference>
<evidence type="ECO:0000313" key="4">
    <source>
        <dbReference type="EMBL" id="CAF4408935.1"/>
    </source>
</evidence>
<dbReference type="EMBL" id="CAJOBH010095790">
    <property type="protein sequence ID" value="CAF4588767.1"/>
    <property type="molecule type" value="Genomic_DNA"/>
</dbReference>
<feature type="domain" description="Peptidase C1A papain C-terminal" evidence="3">
    <location>
        <begin position="2"/>
        <end position="72"/>
    </location>
</feature>
<dbReference type="Gene3D" id="3.90.70.10">
    <property type="entry name" value="Cysteine proteinases"/>
    <property type="match status" value="1"/>
</dbReference>
<dbReference type="Proteomes" id="UP000681720">
    <property type="component" value="Unassembled WGS sequence"/>
</dbReference>
<name>A0A8S2YZ30_9BILA</name>
<dbReference type="PANTHER" id="PTHR12411">
    <property type="entry name" value="CYSTEINE PROTEASE FAMILY C1-RELATED"/>
    <property type="match status" value="1"/>
</dbReference>
<proteinExistence type="inferred from homology"/>
<dbReference type="InterPro" id="IPR000668">
    <property type="entry name" value="Peptidase_C1A_C"/>
</dbReference>
<dbReference type="EMBL" id="CAJOBJ010176207">
    <property type="protein sequence ID" value="CAF4901149.1"/>
    <property type="molecule type" value="Genomic_DNA"/>
</dbReference>
<dbReference type="Proteomes" id="UP000681967">
    <property type="component" value="Unassembled WGS sequence"/>
</dbReference>
<comment type="similarity">
    <text evidence="1">Belongs to the peptidase C1 family.</text>
</comment>
<dbReference type="InterPro" id="IPR013128">
    <property type="entry name" value="Peptidase_C1A"/>
</dbReference>
<dbReference type="AlphaFoldDB" id="A0A8S2YZ30"/>
<feature type="non-terminal residue" evidence="5">
    <location>
        <position position="72"/>
    </location>
</feature>
<organism evidence="5 7">
    <name type="scientific">Rotaria magnacalcarata</name>
    <dbReference type="NCBI Taxonomy" id="392030"/>
    <lineage>
        <taxon>Eukaryota</taxon>
        <taxon>Metazoa</taxon>
        <taxon>Spiralia</taxon>
        <taxon>Gnathifera</taxon>
        <taxon>Rotifera</taxon>
        <taxon>Eurotatoria</taxon>
        <taxon>Bdelloidea</taxon>
        <taxon>Philodinida</taxon>
        <taxon>Philodinidae</taxon>
        <taxon>Rotaria</taxon>
    </lineage>
</organism>
<accession>A0A8S2YZ30</accession>